<dbReference type="PIRSF" id="PIRSF001100">
    <property type="entry name" value="Beta_cellobiohydrolase"/>
    <property type="match status" value="1"/>
</dbReference>
<dbReference type="STRING" id="113562.SAMN04489716_5993"/>
<feature type="binding site" evidence="2">
    <location>
        <position position="290"/>
    </location>
    <ligand>
        <name>substrate</name>
    </ligand>
</feature>
<accession>A0A1H2CJY1</accession>
<dbReference type="AlphaFoldDB" id="A0A1H2CJY1"/>
<name>A0A1H2CJY1_9ACTN</name>
<dbReference type="PANTHER" id="PTHR34876">
    <property type="match status" value="1"/>
</dbReference>
<dbReference type="InterPro" id="IPR036434">
    <property type="entry name" value="Beta_cellobiohydrolase_sf"/>
</dbReference>
<keyword evidence="5" id="KW-1185">Reference proteome</keyword>
<keyword evidence="3" id="KW-0624">Polysaccharide degradation</keyword>
<feature type="chain" id="PRO_5009029357" description="Glucanase" evidence="3">
    <location>
        <begin position="20"/>
        <end position="316"/>
    </location>
</feature>
<keyword evidence="3" id="KW-0119">Carbohydrate metabolism</keyword>
<sequence>MWPLLLAAVLGLSPVPALARMPAVDSVVADGLYVDPDGQAARYVRNLERSGRDDEAAIMRKIADQPAAIWFTDARAGFADRARTVVARANKAGKLPVLALYFIPGRDCRGYSAGGARTARAYRNWVSSIAGALRGRRALVILEPDAAADSVGGCLNEKDTATRLALLAYAVDTLRAHPGVAVYLDAGHPGWHSAARIAPALRRAGATRARGFSLNVANFQTTDANLRYGVELSRLLAGKHFVVDTSRNGNGPAPGQSWCNPPGRLLGQAPTLRTGQALTDGYLWIKRPGESDGACGKGAPVAGQWYPAYARSLTGS</sequence>
<comment type="similarity">
    <text evidence="3">Belongs to the glycosyl hydrolase family 6.</text>
</comment>
<dbReference type="InterPro" id="IPR016288">
    <property type="entry name" value="Beta_cellobiohydrolase"/>
</dbReference>
<evidence type="ECO:0000256" key="3">
    <source>
        <dbReference type="RuleBase" id="RU361186"/>
    </source>
</evidence>
<protein>
    <recommendedName>
        <fullName evidence="3">Glucanase</fullName>
        <ecNumber evidence="3">3.2.1.-</ecNumber>
    </recommendedName>
</protein>
<dbReference type="Gene3D" id="3.20.20.40">
    <property type="entry name" value="1, 4-beta cellobiohydrolase"/>
    <property type="match status" value="1"/>
</dbReference>
<dbReference type="RefSeq" id="WP_231953573.1">
    <property type="nucleotide sequence ID" value="NZ_BOMJ01000006.1"/>
</dbReference>
<dbReference type="Pfam" id="PF01341">
    <property type="entry name" value="Glyco_hydro_6"/>
    <property type="match status" value="1"/>
</dbReference>
<evidence type="ECO:0000313" key="4">
    <source>
        <dbReference type="EMBL" id="SDT70644.1"/>
    </source>
</evidence>
<dbReference type="EMBL" id="LT629758">
    <property type="protein sequence ID" value="SDT70644.1"/>
    <property type="molecule type" value="Genomic_DNA"/>
</dbReference>
<keyword evidence="3" id="KW-0378">Hydrolase</keyword>
<feature type="binding site" evidence="2">
    <location>
        <position position="258"/>
    </location>
    <ligand>
        <name>substrate</name>
    </ligand>
</feature>
<dbReference type="EC" id="3.2.1.-" evidence="3"/>
<dbReference type="Proteomes" id="UP000198688">
    <property type="component" value="Chromosome I"/>
</dbReference>
<evidence type="ECO:0000256" key="1">
    <source>
        <dbReference type="PIRSR" id="PIRSR001100-1"/>
    </source>
</evidence>
<evidence type="ECO:0000256" key="2">
    <source>
        <dbReference type="PIRSR" id="PIRSR001100-2"/>
    </source>
</evidence>
<dbReference type="SUPFAM" id="SSF51989">
    <property type="entry name" value="Glycosyl hydrolases family 6, cellulases"/>
    <property type="match status" value="1"/>
</dbReference>
<feature type="binding site" evidence="2">
    <location>
        <position position="191"/>
    </location>
    <ligand>
        <name>substrate</name>
    </ligand>
</feature>
<proteinExistence type="inferred from homology"/>
<gene>
    <name evidence="4" type="ORF">SAMN04489716_5993</name>
</gene>
<keyword evidence="3" id="KW-0732">Signal</keyword>
<dbReference type="GO" id="GO:0004553">
    <property type="term" value="F:hydrolase activity, hydrolyzing O-glycosyl compounds"/>
    <property type="evidence" value="ECO:0007669"/>
    <property type="project" value="InterPro"/>
</dbReference>
<keyword evidence="3" id="KW-0136">Cellulose degradation</keyword>
<feature type="active site" description="Proton donor" evidence="1">
    <location>
        <position position="145"/>
    </location>
</feature>
<organism evidence="4 5">
    <name type="scientific">Actinoplanes derwentensis</name>
    <dbReference type="NCBI Taxonomy" id="113562"/>
    <lineage>
        <taxon>Bacteria</taxon>
        <taxon>Bacillati</taxon>
        <taxon>Actinomycetota</taxon>
        <taxon>Actinomycetes</taxon>
        <taxon>Micromonosporales</taxon>
        <taxon>Micromonosporaceae</taxon>
        <taxon>Actinoplanes</taxon>
    </lineage>
</organism>
<reference evidence="4 5" key="1">
    <citation type="submission" date="2016-10" db="EMBL/GenBank/DDBJ databases">
        <authorList>
            <person name="de Groot N.N."/>
        </authorList>
    </citation>
    <scope>NUCLEOTIDE SEQUENCE [LARGE SCALE GENOMIC DNA]</scope>
    <source>
        <strain evidence="4 5">DSM 43941</strain>
    </source>
</reference>
<feature type="binding site" evidence="2">
    <location>
        <position position="286"/>
    </location>
    <ligand>
        <name>substrate</name>
    </ligand>
</feature>
<dbReference type="PRINTS" id="PR00733">
    <property type="entry name" value="GLHYDRLASE6"/>
</dbReference>
<feature type="binding site" evidence="2">
    <location>
        <position position="218"/>
    </location>
    <ligand>
        <name>substrate</name>
    </ligand>
</feature>
<evidence type="ECO:0000313" key="5">
    <source>
        <dbReference type="Proteomes" id="UP000198688"/>
    </source>
</evidence>
<feature type="binding site" evidence="2">
    <location>
        <position position="188"/>
    </location>
    <ligand>
        <name>substrate</name>
    </ligand>
</feature>
<feature type="binding site" evidence="2">
    <location>
        <position position="70"/>
    </location>
    <ligand>
        <name>substrate</name>
    </ligand>
</feature>
<keyword evidence="3" id="KW-0326">Glycosidase</keyword>
<dbReference type="PANTHER" id="PTHR34876:SF4">
    <property type="entry name" value="1,4-BETA-D-GLUCAN CELLOBIOHYDROLASE C-RELATED"/>
    <property type="match status" value="1"/>
</dbReference>
<dbReference type="GO" id="GO:0030245">
    <property type="term" value="P:cellulose catabolic process"/>
    <property type="evidence" value="ECO:0007669"/>
    <property type="project" value="UniProtKB-KW"/>
</dbReference>
<feature type="active site" description="Proton acceptor" evidence="1">
    <location>
        <position position="292"/>
    </location>
</feature>
<feature type="signal peptide" evidence="3">
    <location>
        <begin position="1"/>
        <end position="19"/>
    </location>
</feature>